<gene>
    <name evidence="1" type="ORF">METZ01_LOCUS174789</name>
</gene>
<dbReference type="PRINTS" id="PR00998">
    <property type="entry name" value="CRBOXYPTASET"/>
</dbReference>
<evidence type="ECO:0008006" key="2">
    <source>
        <dbReference type="Google" id="ProtNLM"/>
    </source>
</evidence>
<dbReference type="GO" id="GO:0006508">
    <property type="term" value="P:proteolysis"/>
    <property type="evidence" value="ECO:0007669"/>
    <property type="project" value="InterPro"/>
</dbReference>
<organism evidence="1">
    <name type="scientific">marine metagenome</name>
    <dbReference type="NCBI Taxonomy" id="408172"/>
    <lineage>
        <taxon>unclassified sequences</taxon>
        <taxon>metagenomes</taxon>
        <taxon>ecological metagenomes</taxon>
    </lineage>
</organism>
<dbReference type="AlphaFoldDB" id="A0A382C756"/>
<proteinExistence type="predicted"/>
<evidence type="ECO:0000313" key="1">
    <source>
        <dbReference type="EMBL" id="SVB21935.1"/>
    </source>
</evidence>
<accession>A0A382C756</accession>
<dbReference type="PROSITE" id="PS52034">
    <property type="entry name" value="PEPTIDASE_M32"/>
    <property type="match status" value="1"/>
</dbReference>
<sequence length="318" mass="35516">MDNSAVQYERFTQLVQELADVGHAQGLLSWDQEVCMPPRGAAGRARAMGTLAGVHHDRHTAPELVELVEALSEADLEGDRAVNVREMKRSQQRALRIPKALIVELTQTESLSHEAWVEARKTDDFPTFRPWLEKVFELKRQVAEAVGYTGSIYNALLDEYEPYARVEEVGPVLADLRQRLVPLVGGILDSRLATDDLLTRPFDVTAQESFGRRVMTDLGFDLEAGRLDVAVHPFCSGTSPSDVRLTTRYSADLMQTSLFGIIHETGHGLYEQGLPDAEGMPVGGAISLGIHESQSRMWENMVGRSREYWEHYLPTLAE</sequence>
<dbReference type="GO" id="GO:0004181">
    <property type="term" value="F:metallocarboxypeptidase activity"/>
    <property type="evidence" value="ECO:0007669"/>
    <property type="project" value="InterPro"/>
</dbReference>
<dbReference type="EMBL" id="UINC01033138">
    <property type="protein sequence ID" value="SVB21935.1"/>
    <property type="molecule type" value="Genomic_DNA"/>
</dbReference>
<dbReference type="Pfam" id="PF02074">
    <property type="entry name" value="Peptidase_M32"/>
    <property type="match status" value="1"/>
</dbReference>
<dbReference type="PANTHER" id="PTHR34217:SF1">
    <property type="entry name" value="CARBOXYPEPTIDASE 1"/>
    <property type="match status" value="1"/>
</dbReference>
<dbReference type="Gene3D" id="1.10.1370.30">
    <property type="match status" value="1"/>
</dbReference>
<reference evidence="1" key="1">
    <citation type="submission" date="2018-05" db="EMBL/GenBank/DDBJ databases">
        <authorList>
            <person name="Lanie J.A."/>
            <person name="Ng W.-L."/>
            <person name="Kazmierczak K.M."/>
            <person name="Andrzejewski T.M."/>
            <person name="Davidsen T.M."/>
            <person name="Wayne K.J."/>
            <person name="Tettelin H."/>
            <person name="Glass J.I."/>
            <person name="Rusch D."/>
            <person name="Podicherti R."/>
            <person name="Tsui H.-C.T."/>
            <person name="Winkler M.E."/>
        </authorList>
    </citation>
    <scope>NUCLEOTIDE SEQUENCE</scope>
</reference>
<dbReference type="PANTHER" id="PTHR34217">
    <property type="entry name" value="METAL-DEPENDENT CARBOXYPEPTIDASE"/>
    <property type="match status" value="1"/>
</dbReference>
<dbReference type="InterPro" id="IPR001333">
    <property type="entry name" value="Peptidase_M32_Taq"/>
</dbReference>
<name>A0A382C756_9ZZZZ</name>
<feature type="non-terminal residue" evidence="1">
    <location>
        <position position="318"/>
    </location>
</feature>
<protein>
    <recommendedName>
        <fullName evidence="2">Carboxypeptidase M32</fullName>
    </recommendedName>
</protein>
<dbReference type="SUPFAM" id="SSF55486">
    <property type="entry name" value="Metalloproteases ('zincins'), catalytic domain"/>
    <property type="match status" value="1"/>
</dbReference>